<feature type="coiled-coil region" evidence="1">
    <location>
        <begin position="147"/>
        <end position="277"/>
    </location>
</feature>
<dbReference type="Gene3D" id="1.10.287.1490">
    <property type="match status" value="1"/>
</dbReference>
<comment type="caution">
    <text evidence="3">The sequence shown here is derived from an EMBL/GenBank/DDBJ whole genome shotgun (WGS) entry which is preliminary data.</text>
</comment>
<gene>
    <name evidence="3" type="ORF">ADUPG1_008966</name>
</gene>
<name>A0ABQ5KTW2_9EUKA</name>
<organism evidence="3 4">
    <name type="scientific">Aduncisulcus paluster</name>
    <dbReference type="NCBI Taxonomy" id="2918883"/>
    <lineage>
        <taxon>Eukaryota</taxon>
        <taxon>Metamonada</taxon>
        <taxon>Carpediemonas-like organisms</taxon>
        <taxon>Aduncisulcus</taxon>
    </lineage>
</organism>
<protein>
    <submittedName>
        <fullName evidence="3">Coiled-coil domain-containing protein 40 like protein</fullName>
    </submittedName>
</protein>
<evidence type="ECO:0000256" key="1">
    <source>
        <dbReference type="SAM" id="Coils"/>
    </source>
</evidence>
<accession>A0ABQ5KTW2</accession>
<feature type="coiled-coil region" evidence="1">
    <location>
        <begin position="314"/>
        <end position="365"/>
    </location>
</feature>
<proteinExistence type="predicted"/>
<dbReference type="PANTHER" id="PTHR16275">
    <property type="entry name" value="COILED-COIL DOMAIN-CONTAINING PROTEIN 40"/>
    <property type="match status" value="1"/>
</dbReference>
<evidence type="ECO:0000256" key="2">
    <source>
        <dbReference type="SAM" id="MobiDB-lite"/>
    </source>
</evidence>
<dbReference type="EMBL" id="BQXS01011092">
    <property type="protein sequence ID" value="GKT35902.1"/>
    <property type="molecule type" value="Genomic_DNA"/>
</dbReference>
<feature type="compositionally biased region" description="Low complexity" evidence="2">
    <location>
        <begin position="460"/>
        <end position="478"/>
    </location>
</feature>
<sequence>MQITAETHELEQNAILLDSQLKRLMEEKEKVDAAIAETLESTKAVEEQIVAEKRHLSSTHKKLEQLQRENTLIESQRLKTEEEIATISSESSFLHREASSSRQDISSARKDIDSIGASLISAENEFEKAKLDKIRYEGSISTLLKSLEIVQTEIDKQEAVVKEYEERISKQDRTIEKRAGEIDRLNKQVAALLQNKTEENVGPLEATIHNLTREIKSLREQNAETEQLWLKRQREFVIKTQDIEDAHTLQRTFKEQLRILREKVKRLEGDVQARESELLYTKREIDVLFRSIEKKTKLIASINSSITDLGDEIARKTREDSRELEEKRLESERLVSSIKDKEKERDDLEKSLIDEEKRIQEFERAISITKEMMEVADPKHGQADIKKMQKEVHIMEMKLREIKKYQKAQWKQIEQGMAKKLASEKKRDAMEKKKRDKALSDELGQIKRGAVVPRPARTYSSSSSSSSSRSSLGSRSSSTARMTVAETKKAISNFTSDIHKAKKTLYAEEQKKGDIIDSLKDIDAEIDELTEMNGKLRSDEERLREETERKKLVKELTGLWSTALVCIVNKLENLKRTREEKEESRRIIGDSVLGAEEEEDEEKEDEELVAIVKDIDSDGTEIIKKLSAIAESLPPYQELIRTIKQMILDFIVMK</sequence>
<reference evidence="3" key="1">
    <citation type="submission" date="2022-03" db="EMBL/GenBank/DDBJ databases">
        <title>Draft genome sequence of Aduncisulcus paluster, a free-living microaerophilic Fornicata.</title>
        <authorList>
            <person name="Yuyama I."/>
            <person name="Kume K."/>
            <person name="Tamura T."/>
            <person name="Inagaki Y."/>
            <person name="Hashimoto T."/>
        </authorList>
    </citation>
    <scope>NUCLEOTIDE SEQUENCE</scope>
    <source>
        <strain evidence="3">NY0171</strain>
    </source>
</reference>
<feature type="coiled-coil region" evidence="1">
    <location>
        <begin position="7"/>
        <end position="83"/>
    </location>
</feature>
<keyword evidence="4" id="KW-1185">Reference proteome</keyword>
<feature type="region of interest" description="Disordered" evidence="2">
    <location>
        <begin position="421"/>
        <end position="481"/>
    </location>
</feature>
<feature type="compositionally biased region" description="Basic and acidic residues" evidence="2">
    <location>
        <begin position="421"/>
        <end position="440"/>
    </location>
</feature>
<evidence type="ECO:0000313" key="4">
    <source>
        <dbReference type="Proteomes" id="UP001057375"/>
    </source>
</evidence>
<feature type="coiled-coil region" evidence="1">
    <location>
        <begin position="519"/>
        <end position="587"/>
    </location>
</feature>
<dbReference type="Proteomes" id="UP001057375">
    <property type="component" value="Unassembled WGS sequence"/>
</dbReference>
<keyword evidence="1" id="KW-0175">Coiled coil</keyword>
<dbReference type="PANTHER" id="PTHR16275:SF8">
    <property type="entry name" value="COILED-COIL DOMAIN-CONTAINING PROTEIN 40"/>
    <property type="match status" value="1"/>
</dbReference>
<dbReference type="InterPro" id="IPR037386">
    <property type="entry name" value="CCDC40"/>
</dbReference>
<evidence type="ECO:0000313" key="3">
    <source>
        <dbReference type="EMBL" id="GKT35902.1"/>
    </source>
</evidence>